<evidence type="ECO:0000313" key="5">
    <source>
        <dbReference type="Proteomes" id="UP000042527"/>
    </source>
</evidence>
<dbReference type="PANTHER" id="PTHR30373:SF8">
    <property type="entry name" value="BLL7265 PROTEIN"/>
    <property type="match status" value="1"/>
</dbReference>
<name>A0A0B7GVR7_TREPH</name>
<reference evidence="3" key="1">
    <citation type="submission" date="2015-01" db="EMBL/GenBank/DDBJ databases">
        <authorList>
            <person name="Xiang T."/>
            <person name="Song Y."/>
            <person name="Huang L."/>
            <person name="Wang B."/>
            <person name="Wu P."/>
        </authorList>
    </citation>
    <scope>NUCLEOTIDE SEQUENCE [LARGE SCALE GENOMIC DNA]</scope>
    <source>
        <strain evidence="3">V1</strain>
    </source>
</reference>
<dbReference type="Proteomes" id="UP000323594">
    <property type="component" value="Chromosome"/>
</dbReference>
<organism evidence="3 5">
    <name type="scientific">Treponema phagedenis</name>
    <dbReference type="NCBI Taxonomy" id="162"/>
    <lineage>
        <taxon>Bacteria</taxon>
        <taxon>Pseudomonadati</taxon>
        <taxon>Spirochaetota</taxon>
        <taxon>Spirochaetia</taxon>
        <taxon>Spirochaetales</taxon>
        <taxon>Treponemataceae</taxon>
        <taxon>Treponema</taxon>
    </lineage>
</organism>
<dbReference type="OrthoDB" id="5825388at2"/>
<dbReference type="Gene3D" id="3.10.310.50">
    <property type="match status" value="1"/>
</dbReference>
<keyword evidence="1" id="KW-1133">Transmembrane helix</keyword>
<keyword evidence="1" id="KW-0472">Membrane</keyword>
<dbReference type="EMBL" id="CP042817">
    <property type="protein sequence ID" value="QEJ98849.1"/>
    <property type="molecule type" value="Genomic_DNA"/>
</dbReference>
<protein>
    <submittedName>
        <fullName evidence="4">TPM domain-containing protein</fullName>
    </submittedName>
</protein>
<keyword evidence="5" id="KW-1185">Reference proteome</keyword>
<keyword evidence="1" id="KW-0812">Transmembrane</keyword>
<dbReference type="InterPro" id="IPR007621">
    <property type="entry name" value="TPM_dom"/>
</dbReference>
<evidence type="ECO:0000313" key="4">
    <source>
        <dbReference type="EMBL" id="QEJ98849.1"/>
    </source>
</evidence>
<dbReference type="Proteomes" id="UP000042527">
    <property type="component" value="Unassembled WGS sequence"/>
</dbReference>
<evidence type="ECO:0000256" key="1">
    <source>
        <dbReference type="SAM" id="Phobius"/>
    </source>
</evidence>
<reference evidence="4 6" key="3">
    <citation type="submission" date="2019-08" db="EMBL/GenBank/DDBJ databases">
        <authorList>
            <person name="Kuhnert P."/>
        </authorList>
    </citation>
    <scope>NUCLEOTIDE SEQUENCE [LARGE SCALE GENOMIC DNA]</scope>
    <source>
        <strain evidence="4 6">B36.5</strain>
    </source>
</reference>
<evidence type="ECO:0000313" key="3">
    <source>
        <dbReference type="EMBL" id="CEM61035.1"/>
    </source>
</evidence>
<dbReference type="EMBL" id="CDNC01000005">
    <property type="protein sequence ID" value="CEM61035.1"/>
    <property type="molecule type" value="Genomic_DNA"/>
</dbReference>
<accession>A0A0B7GVR7</accession>
<reference evidence="5" key="2">
    <citation type="submission" date="2015-01" db="EMBL/GenBank/DDBJ databases">
        <authorList>
            <person name="Manzoor Shahid"/>
            <person name="Zubair Saima"/>
        </authorList>
    </citation>
    <scope>NUCLEOTIDE SEQUENCE [LARGE SCALE GENOMIC DNA]</scope>
    <source>
        <strain evidence="5">V1</strain>
    </source>
</reference>
<feature type="domain" description="TPM" evidence="2">
    <location>
        <begin position="122"/>
        <end position="193"/>
    </location>
</feature>
<dbReference type="PANTHER" id="PTHR30373">
    <property type="entry name" value="UPF0603 PROTEIN YGCG"/>
    <property type="match status" value="1"/>
</dbReference>
<feature type="transmembrane region" description="Helical" evidence="1">
    <location>
        <begin position="49"/>
        <end position="66"/>
    </location>
</feature>
<dbReference type="RefSeq" id="WP_024753208.1">
    <property type="nucleotide sequence ID" value="NZ_CDNC01000005.1"/>
</dbReference>
<proteinExistence type="predicted"/>
<evidence type="ECO:0000313" key="6">
    <source>
        <dbReference type="Proteomes" id="UP000323594"/>
    </source>
</evidence>
<evidence type="ECO:0000259" key="2">
    <source>
        <dbReference type="Pfam" id="PF04536"/>
    </source>
</evidence>
<gene>
    <name evidence="4" type="ORF">FUT82_13160</name>
    <name evidence="3" type="ORF">TPHV1_130073</name>
</gene>
<dbReference type="AlphaFoldDB" id="A0A0B7GVR7"/>
<feature type="transmembrane region" description="Helical" evidence="1">
    <location>
        <begin position="86"/>
        <end position="112"/>
    </location>
</feature>
<dbReference type="GeneID" id="57754045"/>
<sequence>MKELKFIKKIGIESKDFTAIKEAVEKAEKNTDGEIALAVIKESDDYSKYELVSGLIVAAAAFLALLPFSDSINCFLNTTFWYPATWYLPAFVGLIAAVVTGIFFIIANIPVVDRFIIPKREKNERVYTRALRHFMESGIYKTKNRAGILIFISVMERKVFVLADEGINAKIEHGEWQSVCNKICDGIKQKQAGKVLCEAVADCGEKLAKYFPAKNINPNELPDGLVVL</sequence>
<dbReference type="Pfam" id="PF04536">
    <property type="entry name" value="TPM_phosphatase"/>
    <property type="match status" value="1"/>
</dbReference>